<keyword evidence="7" id="KW-1185">Reference proteome</keyword>
<proteinExistence type="inferred from homology"/>
<accession>A0AAU0UL63</accession>
<reference evidence="6 7" key="1">
    <citation type="submission" date="2023-04" db="EMBL/GenBank/DDBJ databases">
        <authorList>
            <person name="Hsu D."/>
        </authorList>
    </citation>
    <scope>NUCLEOTIDE SEQUENCE [LARGE SCALE GENOMIC DNA]</scope>
    <source>
        <strain evidence="6 7">MK1</strain>
    </source>
</reference>
<sequence>MVDCRTICELIEELAPPARAEQWDNIGLQLGEPDALVKSVLVSLDIESQVVEEAVAEGVDMIIAHHPFFFKPISHLRTDQPWGSMVKKLLKHDVMVYIAHTNLDNADEGINHYLADYLGLKNAAVLAPADGQKLYKLVVFVPKDNVDAVRGAISEAGGGWLGNYSHCTFQTLGEGSFKPLGGTKPYIGQVGELERVAEYRLETIVLADKLSRVLEAMTEAHPYEEVAYDVYPLANEGKPYGLGRVGDLAEAENLEAFARRVKRTLGCEQVRVVGDIQHPMTRVAVCGGSGASLVDHALRQKADVLVTGDLKFHEAQDAVAKGLAIVDAGHYATERIIVPVLARYLQEKLDSTKVIMSQENTNPWQHF</sequence>
<dbReference type="SUPFAM" id="SSF102705">
    <property type="entry name" value="NIF3 (NGG1p interacting factor 3)-like"/>
    <property type="match status" value="1"/>
</dbReference>
<evidence type="ECO:0000256" key="2">
    <source>
        <dbReference type="ARBA" id="ARBA00022112"/>
    </source>
</evidence>
<evidence type="ECO:0000256" key="1">
    <source>
        <dbReference type="ARBA" id="ARBA00006964"/>
    </source>
</evidence>
<dbReference type="InterPro" id="IPR002678">
    <property type="entry name" value="DUF34/NIF3"/>
</dbReference>
<evidence type="ECO:0000256" key="4">
    <source>
        <dbReference type="PIRNR" id="PIRNR037489"/>
    </source>
</evidence>
<evidence type="ECO:0000256" key="3">
    <source>
        <dbReference type="ARBA" id="ARBA00022723"/>
    </source>
</evidence>
<dbReference type="NCBIfam" id="TIGR00486">
    <property type="entry name" value="YbgI_SA1388"/>
    <property type="match status" value="1"/>
</dbReference>
<evidence type="ECO:0000256" key="5">
    <source>
        <dbReference type="PIRSR" id="PIRSR602678-1"/>
    </source>
</evidence>
<dbReference type="RefSeq" id="WP_366924182.1">
    <property type="nucleotide sequence ID" value="NZ_CP121694.1"/>
</dbReference>
<feature type="binding site" evidence="5">
    <location>
        <position position="334"/>
    </location>
    <ligand>
        <name>a divalent metal cation</name>
        <dbReference type="ChEBI" id="CHEBI:60240"/>
        <label>1</label>
    </ligand>
</feature>
<organism evidence="6 7">
    <name type="scientific">Metallumcola ferriviriculae</name>
    <dbReference type="NCBI Taxonomy" id="3039180"/>
    <lineage>
        <taxon>Bacteria</taxon>
        <taxon>Bacillati</taxon>
        <taxon>Bacillota</taxon>
        <taxon>Clostridia</taxon>
        <taxon>Neomoorellales</taxon>
        <taxon>Desulfitibacteraceae</taxon>
        <taxon>Metallumcola</taxon>
    </lineage>
</organism>
<dbReference type="PANTHER" id="PTHR13799">
    <property type="entry name" value="NGG1 INTERACTING FACTOR 3"/>
    <property type="match status" value="1"/>
</dbReference>
<comment type="similarity">
    <text evidence="1 4">Belongs to the GTP cyclohydrolase I type 2/NIF3 family.</text>
</comment>
<dbReference type="KEGG" id="dbc:MFMK1_001140"/>
<dbReference type="InterPro" id="IPR036069">
    <property type="entry name" value="DUF34/NIF3_sf"/>
</dbReference>
<feature type="binding site" evidence="5">
    <location>
        <position position="66"/>
    </location>
    <ligand>
        <name>a divalent metal cation</name>
        <dbReference type="ChEBI" id="CHEBI:60240"/>
        <label>1</label>
    </ligand>
</feature>
<evidence type="ECO:0000313" key="7">
    <source>
        <dbReference type="Proteomes" id="UP001329915"/>
    </source>
</evidence>
<dbReference type="Proteomes" id="UP001329915">
    <property type="component" value="Chromosome"/>
</dbReference>
<protein>
    <recommendedName>
        <fullName evidence="2 4">GTP cyclohydrolase 1 type 2 homolog</fullName>
    </recommendedName>
</protein>
<dbReference type="InterPro" id="IPR017221">
    <property type="entry name" value="DUF34/NIF3_bac"/>
</dbReference>
<dbReference type="GO" id="GO:0005737">
    <property type="term" value="C:cytoplasm"/>
    <property type="evidence" value="ECO:0007669"/>
    <property type="project" value="TreeGrafter"/>
</dbReference>
<dbReference type="GO" id="GO:0046872">
    <property type="term" value="F:metal ion binding"/>
    <property type="evidence" value="ECO:0007669"/>
    <property type="project" value="UniProtKB-UniRule"/>
</dbReference>
<dbReference type="FunFam" id="3.30.70.120:FF:000006">
    <property type="entry name" value="GTP cyclohydrolase 1 type 2 homolog"/>
    <property type="match status" value="1"/>
</dbReference>
<dbReference type="Gene3D" id="3.40.1390.30">
    <property type="entry name" value="NIF3 (NGG1p interacting factor 3)-like"/>
    <property type="match status" value="2"/>
</dbReference>
<dbReference type="EMBL" id="CP121694">
    <property type="protein sequence ID" value="WRO21333.1"/>
    <property type="molecule type" value="Genomic_DNA"/>
</dbReference>
<feature type="binding site" evidence="5">
    <location>
        <position position="104"/>
    </location>
    <ligand>
        <name>a divalent metal cation</name>
        <dbReference type="ChEBI" id="CHEBI:60240"/>
        <label>1</label>
    </ligand>
</feature>
<dbReference type="InterPro" id="IPR015867">
    <property type="entry name" value="N-reg_PII/ATP_PRibTrfase_C"/>
</dbReference>
<evidence type="ECO:0000313" key="6">
    <source>
        <dbReference type="EMBL" id="WRO21333.1"/>
    </source>
</evidence>
<dbReference type="Gene3D" id="3.30.70.120">
    <property type="match status" value="1"/>
</dbReference>
<gene>
    <name evidence="6" type="ORF">MFMK1_001140</name>
</gene>
<dbReference type="PIRSF" id="PIRSF037489">
    <property type="entry name" value="UCP037489_NIF3_YqfO"/>
    <property type="match status" value="1"/>
</dbReference>
<dbReference type="AlphaFoldDB" id="A0AAU0UL63"/>
<keyword evidence="3 4" id="KW-0479">Metal-binding</keyword>
<dbReference type="PANTHER" id="PTHR13799:SF14">
    <property type="entry name" value="GTP CYCLOHYDROLASE 1 TYPE 2 HOMOLOG"/>
    <property type="match status" value="1"/>
</dbReference>
<name>A0AAU0UL63_9FIRM</name>
<dbReference type="FunFam" id="3.40.1390.30:FF:000001">
    <property type="entry name" value="GTP cyclohydrolase 1 type 2"/>
    <property type="match status" value="1"/>
</dbReference>
<feature type="binding site" evidence="5">
    <location>
        <position position="65"/>
    </location>
    <ligand>
        <name>a divalent metal cation</name>
        <dbReference type="ChEBI" id="CHEBI:60240"/>
        <label>1</label>
    </ligand>
</feature>
<dbReference type="Pfam" id="PF01784">
    <property type="entry name" value="DUF34_NIF3"/>
    <property type="match status" value="1"/>
</dbReference>
<feature type="binding site" evidence="5">
    <location>
        <position position="330"/>
    </location>
    <ligand>
        <name>a divalent metal cation</name>
        <dbReference type="ChEBI" id="CHEBI:60240"/>
        <label>1</label>
    </ligand>
</feature>